<evidence type="ECO:0000313" key="9">
    <source>
        <dbReference type="Proteomes" id="UP001148299"/>
    </source>
</evidence>
<feature type="domain" description="Zn(2)-C6 fungal-type" evidence="7">
    <location>
        <begin position="11"/>
        <end position="71"/>
    </location>
</feature>
<accession>A0A9W9QPM9</accession>
<evidence type="ECO:0000256" key="6">
    <source>
        <dbReference type="ARBA" id="ARBA00023242"/>
    </source>
</evidence>
<keyword evidence="9" id="KW-1185">Reference proteome</keyword>
<dbReference type="AlphaFoldDB" id="A0A9W9QPM9"/>
<dbReference type="PANTHER" id="PTHR36206">
    <property type="entry name" value="ASPERCRYPTIN BIOSYNTHESIS CLUSTER-SPECIFIC TRANSCRIPTION REGULATOR ATNN-RELATED"/>
    <property type="match status" value="1"/>
</dbReference>
<evidence type="ECO:0000313" key="8">
    <source>
        <dbReference type="EMBL" id="KAJ5341987.1"/>
    </source>
</evidence>
<dbReference type="GO" id="GO:0003677">
    <property type="term" value="F:DNA binding"/>
    <property type="evidence" value="ECO:0007669"/>
    <property type="project" value="UniProtKB-KW"/>
</dbReference>
<evidence type="ECO:0000256" key="5">
    <source>
        <dbReference type="ARBA" id="ARBA00023163"/>
    </source>
</evidence>
<keyword evidence="4" id="KW-0238">DNA-binding</keyword>
<name>A0A9W9QPM9_PENBR</name>
<dbReference type="SUPFAM" id="SSF57701">
    <property type="entry name" value="Zn2/Cys6 DNA-binding domain"/>
    <property type="match status" value="1"/>
</dbReference>
<comment type="caution">
    <text evidence="8">The sequence shown here is derived from an EMBL/GenBank/DDBJ whole genome shotgun (WGS) entry which is preliminary data.</text>
</comment>
<evidence type="ECO:0000256" key="3">
    <source>
        <dbReference type="ARBA" id="ARBA00023015"/>
    </source>
</evidence>
<dbReference type="Proteomes" id="UP001148299">
    <property type="component" value="Unassembled WGS sequence"/>
</dbReference>
<dbReference type="InterPro" id="IPR001138">
    <property type="entry name" value="Zn2Cys6_DnaBD"/>
</dbReference>
<dbReference type="InterPro" id="IPR052360">
    <property type="entry name" value="Transcr_Regulatory_Proteins"/>
</dbReference>
<dbReference type="CDD" id="cd00067">
    <property type="entry name" value="GAL4"/>
    <property type="match status" value="1"/>
</dbReference>
<dbReference type="EMBL" id="JAPZBR010000008">
    <property type="protein sequence ID" value="KAJ5341987.1"/>
    <property type="molecule type" value="Genomic_DNA"/>
</dbReference>
<reference evidence="8" key="1">
    <citation type="submission" date="2022-12" db="EMBL/GenBank/DDBJ databases">
        <authorList>
            <person name="Petersen C."/>
        </authorList>
    </citation>
    <scope>NUCLEOTIDE SEQUENCE</scope>
    <source>
        <strain evidence="8">IBT 35675</strain>
    </source>
</reference>
<keyword evidence="3" id="KW-0805">Transcription regulation</keyword>
<evidence type="ECO:0000256" key="4">
    <source>
        <dbReference type="ARBA" id="ARBA00023125"/>
    </source>
</evidence>
<evidence type="ECO:0000256" key="1">
    <source>
        <dbReference type="ARBA" id="ARBA00022723"/>
    </source>
</evidence>
<keyword evidence="2" id="KW-0862">Zinc</keyword>
<dbReference type="Gene3D" id="4.10.240.10">
    <property type="entry name" value="Zn(2)-C6 fungal-type DNA-binding domain"/>
    <property type="match status" value="1"/>
</dbReference>
<gene>
    <name evidence="8" type="ORF">N7541_011111</name>
</gene>
<keyword evidence="5" id="KW-0804">Transcription</keyword>
<dbReference type="Pfam" id="PF00172">
    <property type="entry name" value="Zn_clus"/>
    <property type="match status" value="1"/>
</dbReference>
<evidence type="ECO:0000259" key="7">
    <source>
        <dbReference type="SMART" id="SM00066"/>
    </source>
</evidence>
<keyword evidence="6" id="KW-0539">Nucleus</keyword>
<dbReference type="PANTHER" id="PTHR36206:SF12">
    <property type="entry name" value="ASPERCRYPTIN BIOSYNTHESIS CLUSTER-SPECIFIC TRANSCRIPTION REGULATOR ATNN-RELATED"/>
    <property type="match status" value="1"/>
</dbReference>
<dbReference type="GO" id="GO:0008270">
    <property type="term" value="F:zinc ion binding"/>
    <property type="evidence" value="ECO:0007669"/>
    <property type="project" value="InterPro"/>
</dbReference>
<protein>
    <recommendedName>
        <fullName evidence="7">Zn(2)-C6 fungal-type domain-containing protein</fullName>
    </recommendedName>
</protein>
<organism evidence="8 9">
    <name type="scientific">Penicillium brevicompactum</name>
    <dbReference type="NCBI Taxonomy" id="5074"/>
    <lineage>
        <taxon>Eukaryota</taxon>
        <taxon>Fungi</taxon>
        <taxon>Dikarya</taxon>
        <taxon>Ascomycota</taxon>
        <taxon>Pezizomycotina</taxon>
        <taxon>Eurotiomycetes</taxon>
        <taxon>Eurotiomycetidae</taxon>
        <taxon>Eurotiales</taxon>
        <taxon>Aspergillaceae</taxon>
        <taxon>Penicillium</taxon>
    </lineage>
</organism>
<proteinExistence type="predicted"/>
<dbReference type="InterPro" id="IPR036864">
    <property type="entry name" value="Zn2-C6_fun-type_DNA-bd_sf"/>
</dbReference>
<keyword evidence="1" id="KW-0479">Metal-binding</keyword>
<evidence type="ECO:0000256" key="2">
    <source>
        <dbReference type="ARBA" id="ARBA00022833"/>
    </source>
</evidence>
<dbReference type="GO" id="GO:0000981">
    <property type="term" value="F:DNA-binding transcription factor activity, RNA polymerase II-specific"/>
    <property type="evidence" value="ECO:0007669"/>
    <property type="project" value="InterPro"/>
</dbReference>
<reference evidence="8" key="2">
    <citation type="journal article" date="2023" name="IMA Fungus">
        <title>Comparative genomic study of the Penicillium genus elucidates a diverse pangenome and 15 lateral gene transfer events.</title>
        <authorList>
            <person name="Petersen C."/>
            <person name="Sorensen T."/>
            <person name="Nielsen M.R."/>
            <person name="Sondergaard T.E."/>
            <person name="Sorensen J.L."/>
            <person name="Fitzpatrick D.A."/>
            <person name="Frisvad J.C."/>
            <person name="Nielsen K.L."/>
        </authorList>
    </citation>
    <scope>NUCLEOTIDE SEQUENCE</scope>
    <source>
        <strain evidence="8">IBT 35675</strain>
    </source>
</reference>
<dbReference type="SMART" id="SM00066">
    <property type="entry name" value="GAL4"/>
    <property type="match status" value="1"/>
</dbReference>
<sequence length="570" mass="64813">MVGSNRRISRGRSRKGCITCKYVRGPPDLTRHTDKSRIRRVKCDEGKPTCQRCTSTGRKCDYEDVADPPKVDLQDLQIVQHIPGITKPMKMWRVPQSDGCIPETEYRALEFFQLHTTLCFGKDTGLHLLQAAYHEPIIRTMAIAIGSLHRSFVHNEKGLTTREETQFTVQHYNKAIRQLVAIDPRTSHQSNDMFLIACILFYCFECLQGHYKLAVQHGISGLKIIKQQQLLATGQSFPRYMPRETVTVLFAILENQILEVEGESSFAEDMRPALYSSFNTPTFDSSRPPSNIDEMRASFELLYHRLTRFLSVCEVLEVELNDSSFEFVAQIQHLKEEHMQVRSDLNAWVIAFETWLNAGSAEIDEEPYSVAILKIWRFTISIMLALEWPSSELSWDNHIDEFALIVSLVSEVLGVPPICNQGGSNNISEHHVPPPVQNSVSPLPLLRPRPSKTQASTFSMSLGIVTPLYLCATRCRESFIRHRAIDLISTCHRREGLWDSELAGRITRRIVSIEEAAAGIQPGAHYTSADIGFASRVRSLNPQYGQENGIKIRYNWEGDSSPPIEEFFTW</sequence>